<sequence length="296" mass="34251">MKNSIDIKALDENLNFFNKMYDMLRIVDPLKKKVINHYGKRIEETGDVCFSYWDKENICDNCISIRAYIENETFIKLEHTTDKLFMITAIPIETKDNTIVLELFKDTTESMIIGNGEYEKGYNLKDTLVEMNDMVVKDSLTKTFNRRYINERLPADIIKSMVEEKPLSIIISDIDNFKLINDTFGHQIGDLVLKEISDTLISSFPPNLGWAARYGGDEFIICLSDTKNHEAFIIAEEVRKNIEEKIIRNKDEKIKLSVSFGVFTMHKEKFTAEEILNFADQNLYEAKNKGGNIVIK</sequence>
<keyword evidence="3" id="KW-1185">Reference proteome</keyword>
<dbReference type="PANTHER" id="PTHR45138:SF9">
    <property type="entry name" value="DIGUANYLATE CYCLASE DGCM-RELATED"/>
    <property type="match status" value="1"/>
</dbReference>
<dbReference type="NCBIfam" id="TIGR00254">
    <property type="entry name" value="GGDEF"/>
    <property type="match status" value="1"/>
</dbReference>
<comment type="caution">
    <text evidence="2">The sequence shown here is derived from an EMBL/GenBank/DDBJ whole genome shotgun (WGS) entry which is preliminary data.</text>
</comment>
<accession>A0ABS6EBX8</accession>
<dbReference type="CDD" id="cd01949">
    <property type="entry name" value="GGDEF"/>
    <property type="match status" value="1"/>
</dbReference>
<dbReference type="EMBL" id="JAHLQF010000001">
    <property type="protein sequence ID" value="MBU5482708.1"/>
    <property type="molecule type" value="Genomic_DNA"/>
</dbReference>
<name>A0ABS6EBX8_9CLOT</name>
<gene>
    <name evidence="2" type="ORF">KQI86_00135</name>
</gene>
<organism evidence="2 3">
    <name type="scientific">Clostridium mobile</name>
    <dbReference type="NCBI Taxonomy" id="2841512"/>
    <lineage>
        <taxon>Bacteria</taxon>
        <taxon>Bacillati</taxon>
        <taxon>Bacillota</taxon>
        <taxon>Clostridia</taxon>
        <taxon>Eubacteriales</taxon>
        <taxon>Clostridiaceae</taxon>
        <taxon>Clostridium</taxon>
    </lineage>
</organism>
<dbReference type="InterPro" id="IPR000160">
    <property type="entry name" value="GGDEF_dom"/>
</dbReference>
<evidence type="ECO:0000259" key="1">
    <source>
        <dbReference type="PROSITE" id="PS50887"/>
    </source>
</evidence>
<dbReference type="Proteomes" id="UP000726170">
    <property type="component" value="Unassembled WGS sequence"/>
</dbReference>
<protein>
    <submittedName>
        <fullName evidence="2">GGDEF domain-containing protein</fullName>
    </submittedName>
</protein>
<evidence type="ECO:0000313" key="3">
    <source>
        <dbReference type="Proteomes" id="UP000726170"/>
    </source>
</evidence>
<reference evidence="2 3" key="1">
    <citation type="submission" date="2021-06" db="EMBL/GenBank/DDBJ databases">
        <authorList>
            <person name="Sun Q."/>
            <person name="Li D."/>
        </authorList>
    </citation>
    <scope>NUCLEOTIDE SEQUENCE [LARGE SCALE GENOMIC DNA]</scope>
    <source>
        <strain evidence="2 3">MSJ-11</strain>
    </source>
</reference>
<evidence type="ECO:0000313" key="2">
    <source>
        <dbReference type="EMBL" id="MBU5482708.1"/>
    </source>
</evidence>
<proteinExistence type="predicted"/>
<dbReference type="PROSITE" id="PS50887">
    <property type="entry name" value="GGDEF"/>
    <property type="match status" value="1"/>
</dbReference>
<dbReference type="Pfam" id="PF00990">
    <property type="entry name" value="GGDEF"/>
    <property type="match status" value="1"/>
</dbReference>
<dbReference type="SMART" id="SM00267">
    <property type="entry name" value="GGDEF"/>
    <property type="match status" value="1"/>
</dbReference>
<dbReference type="PANTHER" id="PTHR45138">
    <property type="entry name" value="REGULATORY COMPONENTS OF SENSORY TRANSDUCTION SYSTEM"/>
    <property type="match status" value="1"/>
</dbReference>
<feature type="domain" description="GGDEF" evidence="1">
    <location>
        <begin position="165"/>
        <end position="296"/>
    </location>
</feature>
<dbReference type="RefSeq" id="WP_216437133.1">
    <property type="nucleotide sequence ID" value="NZ_JAHLQF010000001.1"/>
</dbReference>
<dbReference type="InterPro" id="IPR050469">
    <property type="entry name" value="Diguanylate_Cyclase"/>
</dbReference>